<dbReference type="GO" id="GO:0006631">
    <property type="term" value="P:fatty acid metabolic process"/>
    <property type="evidence" value="ECO:0007669"/>
    <property type="project" value="UniProtKB-KW"/>
</dbReference>
<dbReference type="GO" id="GO:0072330">
    <property type="term" value="P:monocarboxylic acid biosynthetic process"/>
    <property type="evidence" value="ECO:0007669"/>
    <property type="project" value="UniProtKB-ARBA"/>
</dbReference>
<dbReference type="InterPro" id="IPR009081">
    <property type="entry name" value="PP-bd_ACP"/>
</dbReference>
<dbReference type="EMBL" id="CM001484">
    <property type="protein sequence ID" value="EIE99139.1"/>
    <property type="molecule type" value="Genomic_DNA"/>
</dbReference>
<dbReference type="Gene3D" id="1.10.1200.10">
    <property type="entry name" value="ACP-like"/>
    <property type="match status" value="2"/>
</dbReference>
<dbReference type="InterPro" id="IPR042099">
    <property type="entry name" value="ANL_N_sf"/>
</dbReference>
<reference evidence="12 13" key="1">
    <citation type="submission" date="2011-09" db="EMBL/GenBank/DDBJ databases">
        <authorList>
            <consortium name="US DOE Joint Genome Institute (JGI-PGF)"/>
            <person name="Lucas S."/>
            <person name="Han J."/>
            <person name="Lapidus A."/>
            <person name="Cheng J.-F."/>
            <person name="Goodwin L."/>
            <person name="Pitluck S."/>
            <person name="Peters L."/>
            <person name="Land M.L."/>
            <person name="Hauser L."/>
            <person name="Brambilla E."/>
            <person name="Klenk H.-P."/>
            <person name="Woyke T.J."/>
        </authorList>
    </citation>
    <scope>NUCLEOTIDE SEQUENCE [LARGE SCALE GENOMIC DNA]</scope>
    <source>
        <strain evidence="12 13">K62</strain>
    </source>
</reference>
<dbReference type="SUPFAM" id="SSF52777">
    <property type="entry name" value="CoA-dependent acyltransferases"/>
    <property type="match status" value="2"/>
</dbReference>
<dbReference type="SUPFAM" id="SSF51735">
    <property type="entry name" value="NAD(P)-binding Rossmann-fold domains"/>
    <property type="match status" value="2"/>
</dbReference>
<dbReference type="SUPFAM" id="SSF53474">
    <property type="entry name" value="alpha/beta-Hydrolases"/>
    <property type="match status" value="1"/>
</dbReference>
<dbReference type="Pfam" id="PF02801">
    <property type="entry name" value="Ketoacyl-synt_C"/>
    <property type="match status" value="1"/>
</dbReference>
<dbReference type="PROSITE" id="PS00012">
    <property type="entry name" value="PHOSPHOPANTETHEINE"/>
    <property type="match status" value="1"/>
</dbReference>
<dbReference type="InterPro" id="IPR016035">
    <property type="entry name" value="Acyl_Trfase/lysoPLipase"/>
</dbReference>
<dbReference type="InterPro" id="IPR014043">
    <property type="entry name" value="Acyl_transferase_dom"/>
</dbReference>
<evidence type="ECO:0000256" key="3">
    <source>
        <dbReference type="ARBA" id="ARBA00022553"/>
    </source>
</evidence>
<dbReference type="PANTHER" id="PTHR45527:SF1">
    <property type="entry name" value="FATTY ACID SYNTHASE"/>
    <property type="match status" value="1"/>
</dbReference>
<dbReference type="Pfam" id="PF08659">
    <property type="entry name" value="KR"/>
    <property type="match status" value="1"/>
</dbReference>
<dbReference type="Gene3D" id="3.30.559.30">
    <property type="entry name" value="Nonribosomal peptide synthetase, condensation domain"/>
    <property type="match status" value="1"/>
</dbReference>
<keyword evidence="5" id="KW-0276">Fatty acid metabolism</keyword>
<feature type="domain" description="Ketosynthase family 3 (KS3)" evidence="11">
    <location>
        <begin position="1070"/>
        <end position="1495"/>
    </location>
</feature>
<dbReference type="SUPFAM" id="SSF52151">
    <property type="entry name" value="FabD/lysophospholipase-like"/>
    <property type="match status" value="1"/>
</dbReference>
<dbReference type="InterPro" id="IPR006162">
    <property type="entry name" value="Ppantetheine_attach_site"/>
</dbReference>
<dbReference type="SUPFAM" id="SSF47336">
    <property type="entry name" value="ACP-like"/>
    <property type="match status" value="2"/>
</dbReference>
<dbReference type="InterPro" id="IPR001242">
    <property type="entry name" value="Condensation_dom"/>
</dbReference>
<gene>
    <name evidence="12" type="ORF">SacglDRAFT_02240</name>
</gene>
<dbReference type="Pfam" id="PF13193">
    <property type="entry name" value="AMP-binding_C"/>
    <property type="match status" value="1"/>
</dbReference>
<dbReference type="PANTHER" id="PTHR45527">
    <property type="entry name" value="NONRIBOSOMAL PEPTIDE SYNTHETASE"/>
    <property type="match status" value="1"/>
</dbReference>
<dbReference type="GO" id="GO:0005829">
    <property type="term" value="C:cytosol"/>
    <property type="evidence" value="ECO:0007669"/>
    <property type="project" value="TreeGrafter"/>
</dbReference>
<dbReference type="CDD" id="cd19531">
    <property type="entry name" value="LCL_NRPS-like"/>
    <property type="match status" value="1"/>
</dbReference>
<dbReference type="Pfam" id="PF00668">
    <property type="entry name" value="Condensation"/>
    <property type="match status" value="1"/>
</dbReference>
<evidence type="ECO:0000313" key="13">
    <source>
        <dbReference type="Proteomes" id="UP000005087"/>
    </source>
</evidence>
<dbReference type="Gene3D" id="3.40.366.10">
    <property type="entry name" value="Malonyl-Coenzyme A Acyl Carrier Protein, domain 2"/>
    <property type="match status" value="2"/>
</dbReference>
<dbReference type="eggNOG" id="COG1020">
    <property type="taxonomic scope" value="Bacteria"/>
</dbReference>
<dbReference type="Pfam" id="PF22621">
    <property type="entry name" value="CurL-like_PKS_C"/>
    <property type="match status" value="1"/>
</dbReference>
<dbReference type="InterPro" id="IPR020845">
    <property type="entry name" value="AMP-binding_CS"/>
</dbReference>
<dbReference type="Gene3D" id="3.40.50.720">
    <property type="entry name" value="NAD(P)-binding Rossmann-like Domain"/>
    <property type="match status" value="1"/>
</dbReference>
<feature type="domain" description="Carrier" evidence="10">
    <location>
        <begin position="2363"/>
        <end position="2439"/>
    </location>
</feature>
<dbReference type="FunFam" id="1.10.1200.10:FF:000016">
    <property type="entry name" value="Non-ribosomal peptide synthase"/>
    <property type="match status" value="2"/>
</dbReference>
<dbReference type="GO" id="GO:0016746">
    <property type="term" value="F:acyltransferase activity"/>
    <property type="evidence" value="ECO:0007669"/>
    <property type="project" value="InterPro"/>
</dbReference>
<dbReference type="InterPro" id="IPR014031">
    <property type="entry name" value="Ketoacyl_synth_C"/>
</dbReference>
<dbReference type="PROSITE" id="PS00455">
    <property type="entry name" value="AMP_BINDING"/>
    <property type="match status" value="1"/>
</dbReference>
<dbReference type="CDD" id="cd05930">
    <property type="entry name" value="A_NRPS"/>
    <property type="match status" value="1"/>
</dbReference>
<dbReference type="eggNOG" id="COG3321">
    <property type="taxonomic scope" value="Bacteria"/>
</dbReference>
<feature type="domain" description="Carrier" evidence="10">
    <location>
        <begin position="964"/>
        <end position="1039"/>
    </location>
</feature>
<comment type="similarity">
    <text evidence="8">In the C-terminal section; belongs to the NRP synthetase family.</text>
</comment>
<evidence type="ECO:0000259" key="10">
    <source>
        <dbReference type="PROSITE" id="PS50075"/>
    </source>
</evidence>
<evidence type="ECO:0000259" key="11">
    <source>
        <dbReference type="PROSITE" id="PS52004"/>
    </source>
</evidence>
<evidence type="ECO:0000256" key="7">
    <source>
        <dbReference type="ARBA" id="ARBA00023268"/>
    </source>
</evidence>
<sequence length="2705" mass="292396">MSDDIHRFPTSFAQRRLWLVQQLDQDNPFYVIPMALRLRGALDVSALRRAVAAVVDRHEALRTGFSVHDGEPVQLIHGRVEVPMPVTDLQEHADPEGALAELEAEFVARPFDLAAPPLLRCHLIRLGERDHHLLVTMHHIVCDAWSQDIFFRELGECYAAFTRGERPNLPELAVQYPDFAVWQRALPDTADFTRQLDYWRSQLRDVPRLSELPLDRPRPARRDYRGAWHDFTVPAEVTDRLRALARDHNCTMFMVVLAAFSVLLSRLSGQNDVVVGSPITGRGRPELEDLIGFFVNTLPLRTDLSGDPTFTDLLAAVRRTCVDAMAHQDVPFETMVEEIAPERDTSHDPLFQNILVFQGPPSAEVGVGDLSLEYQGKNTNTAKFDLSLYVAEADDGLRCSFEYATALFDAETVHRLGRRFTTLLTGVTAAPATRVSALPLIDDAERADLLELGRHGWPEVEVPDATLPELVCRAAAEKPDAVAVWHPTRSVTYRELERESARLAARLRAAGVGPDVRVGVCLPREPDLVIAMLAVLRAGGAYVPIEPDYPPERRAFVLADSSAAALIAGDPTWFADFTGPVFTVDGTDSTDVENAPDDRTISGRHTAYVIYTSGSTGRPKGTVIPHDAVRHLLAWGRHLLDDDELSGAVAASSVCFDASVLDLWVPLAFGGRVILVDNALHVPTLPPEAARWARYFFAVPSVVGELLRAGTLPDGLRTYIAGGEELPSATARAMFDAGARRVVNVYGPTETTVVATSAELSAAEEPDVSLGRPLGHARVYVLDPSGELAPTGVFGELYIAGAGVGLGYLGNPALTAERFVPDPFSDRPGERMYRTGDVVRWRSDGTLEFRGRVDHQVKIRGFRIEPGEVEAALGEAPGVREAAATVTTSRSGKRSLSGYVVGDESTVDIAAIKEFLRSKLPAYLVPNDIVALPELPRTVSGKVDRSRLPEPPRPDTEASGQRIAPRNRMERLVLGIWRDVLERQDVGLHDNFFDLGGHSLLLIRTHTALTEQLGVTVPLAELFRHTTVAALAAYLRELTEPEKPVAHGRDGTKEGRPVRSDREARQDDDRVDIAVIGMACRFPGASTPEEYWKILIDGLETISTATPDEIRAAGFGDDAFAEDFVPRGGVLEDIEYFDAGYFGYSPSEAELIDPQQRLFLECSAEALQRAGHDPEQYDGAIGVYAGVGHSDYAWHNTFVNQETVPNSNGAHLLISWDKDHMATRVAYKLNLRGPAMTIQTACSTSLVATHVAARALATGECDMALAGGASILIPNVGYKWVEGGIFSPDGHCRPFDASSQGTIPGSGVGVVVLKRLSDALADGDPIHAVIRGSAINNDGSAKVGYTAPGVSGQVEVIRRALAAAEVEPSSIGMIEAHGTGTVLGDPIEVTALTQAFTEKGPLPPGSCALGSAKSNFGHLGTAAGVAGLMKAALAVEHGIVPPSLHFERPNPNTDLEGGPFSVSSEVRPWLGERPRRAGVTALGIGGTNAHVILEEAPDRPPSTPGRGWQLLPFSARSRSALETAVAQLADHLENAPDTDLADVAYTLQLGRTALEQRRVVLARTTAEAVRRAREDDEQFLRLRANGDEHSSWTLVLPGTSEVTPGRLAKLYWRLPLVRTAVDECCDLIAASLGSDVREAVLLAPADEPLDPTLDRPARFVTLYALARALTELGLRPDEIVASGAGELVAACLTGVLDLPQAVALLLGESAGEPRPLPDMPWSSAATGGFVTDDDVADPSFWTDRIWETGDLGDVLGPLADDPAQVLVVVGATTGISGWETPAGELVEVLPEAPTGEADAEYDFVAALARLWLSGAVLRWRELFTGQRRRRLLLPTYPFERSRYWLEPPADAAPAPVASGDRLTDPADWFSTTTWTRAPRPSVPDTPTSWLLVGPDTIAGELVGARGDRVTEVRWGGSFTDLGADGYLVAPENPEDWERLVTALRDAGALPAHIVYGTGTLDGDADDSGRDPFRDFHAVLFLLRALARNRITEVSVSVVAVSGLAVADEPALRPERGMLSSLLRVAEQELAELRFRYLDVGPVEPGERRERLRDHLVAELLAGEETCVAYRGLDRWLPGYAGVALPETGTSLLRSDGCYLVVGGLGRLGSAIARQLAGCRIGVVRRSALPPAEKWSRYLAEAEAGDRVADEIRVIRELREAGCEVVTASADVADEEAFREAVARLEERLGHFDGVFHVAGVVSDDRLVPIADVTPDHVRPHLAAKVHGLAVLDRVLSDRKRDFVLVSSSLSSVLGGAGLAAYAAAARYAELFALRRSTRGDTPWLALTWDAWRDTGRLGLDDAEAAEVVRRVLTGDPPAHLVISTADLSARIAETASERDGEKPGPEVPETVYPRPDLATEYLAPRNDVERRICALWQGLLGIDRVGVRDNFFELGGHSLLAVRLVSALQAEFPDATVSLATVLKATTVELLAGKLGAAEEPSPSCVVPVRTGPGARKLFLVHPLGGTVLCYHALAEHLAPTWSLYGLQSPSLSGVDGTATVTELAARYVADIRSEQPEGPYHLGGWSLGGAIAFEMARQLADAGERVADVVIMDVEPPNPDAPVRTTEAEIVLALLDARDLDESELPDPGAGTVAERMRRYAEWASERGLVQPGADADRLHRLFVAAHHNLSAWQTHRPRPYSGPVVFLQAEESPAEGTDCYGWRAYASNLTRHVVPGGHETMLREPHVATLAKVLTTALGRNER</sequence>
<dbReference type="InterPro" id="IPR020841">
    <property type="entry name" value="PKS_Beta-ketoAc_synthase_dom"/>
</dbReference>
<organism evidence="12 13">
    <name type="scientific">Saccharomonospora glauca K62</name>
    <dbReference type="NCBI Taxonomy" id="928724"/>
    <lineage>
        <taxon>Bacteria</taxon>
        <taxon>Bacillati</taxon>
        <taxon>Actinomycetota</taxon>
        <taxon>Actinomycetes</taxon>
        <taxon>Pseudonocardiales</taxon>
        <taxon>Pseudonocardiaceae</taxon>
        <taxon>Saccharomonospora</taxon>
    </lineage>
</organism>
<dbReference type="SMART" id="SM00825">
    <property type="entry name" value="PKS_KS"/>
    <property type="match status" value="1"/>
</dbReference>
<dbReference type="InterPro" id="IPR036291">
    <property type="entry name" value="NAD(P)-bd_dom_sf"/>
</dbReference>
<dbReference type="SUPFAM" id="SSF56801">
    <property type="entry name" value="Acetyl-CoA synthetase-like"/>
    <property type="match status" value="1"/>
</dbReference>
<evidence type="ECO:0000256" key="4">
    <source>
        <dbReference type="ARBA" id="ARBA00022679"/>
    </source>
</evidence>
<dbReference type="InterPro" id="IPR057326">
    <property type="entry name" value="KR_dom"/>
</dbReference>
<feature type="region of interest" description="Disordered" evidence="9">
    <location>
        <begin position="941"/>
        <end position="964"/>
    </location>
</feature>
<keyword evidence="4" id="KW-0808">Transferase</keyword>
<evidence type="ECO:0000256" key="1">
    <source>
        <dbReference type="ARBA" id="ARBA00001957"/>
    </source>
</evidence>
<dbReference type="PROSITE" id="PS52004">
    <property type="entry name" value="KS3_2"/>
    <property type="match status" value="1"/>
</dbReference>
<dbReference type="Gene3D" id="3.40.50.12780">
    <property type="entry name" value="N-terminal domain of ligase-like"/>
    <property type="match status" value="1"/>
</dbReference>
<evidence type="ECO:0000313" key="12">
    <source>
        <dbReference type="EMBL" id="EIE99139.1"/>
    </source>
</evidence>
<dbReference type="InterPro" id="IPR013968">
    <property type="entry name" value="PKS_KR"/>
</dbReference>
<dbReference type="Pfam" id="PF00550">
    <property type="entry name" value="PP-binding"/>
    <property type="match status" value="2"/>
</dbReference>
<dbReference type="Proteomes" id="UP000005087">
    <property type="component" value="Chromosome"/>
</dbReference>
<dbReference type="InterPro" id="IPR020806">
    <property type="entry name" value="PKS_PP-bd"/>
</dbReference>
<dbReference type="FunFam" id="3.40.50.980:FF:000001">
    <property type="entry name" value="Non-ribosomal peptide synthetase"/>
    <property type="match status" value="1"/>
</dbReference>
<dbReference type="OrthoDB" id="9778690at2"/>
<dbReference type="STRING" id="928724.SacglDRAFT_02240"/>
<dbReference type="InterPro" id="IPR001031">
    <property type="entry name" value="Thioesterase"/>
</dbReference>
<dbReference type="GO" id="GO:0043041">
    <property type="term" value="P:amino acid activation for nonribosomal peptide biosynthetic process"/>
    <property type="evidence" value="ECO:0007669"/>
    <property type="project" value="TreeGrafter"/>
</dbReference>
<feature type="region of interest" description="Disordered" evidence="9">
    <location>
        <begin position="1042"/>
        <end position="1066"/>
    </location>
</feature>
<evidence type="ECO:0000256" key="2">
    <source>
        <dbReference type="ARBA" id="ARBA00022450"/>
    </source>
</evidence>
<dbReference type="InterPro" id="IPR020802">
    <property type="entry name" value="TesA-like"/>
</dbReference>
<dbReference type="InterPro" id="IPR001227">
    <property type="entry name" value="Ac_transferase_dom_sf"/>
</dbReference>
<dbReference type="CDD" id="cd00833">
    <property type="entry name" value="PKS"/>
    <property type="match status" value="1"/>
</dbReference>
<evidence type="ECO:0000256" key="8">
    <source>
        <dbReference type="ARBA" id="ARBA00029443"/>
    </source>
</evidence>
<keyword evidence="2" id="KW-0596">Phosphopantetheine</keyword>
<dbReference type="GO" id="GO:0044550">
    <property type="term" value="P:secondary metabolite biosynthetic process"/>
    <property type="evidence" value="ECO:0007669"/>
    <property type="project" value="TreeGrafter"/>
</dbReference>
<dbReference type="InterPro" id="IPR036736">
    <property type="entry name" value="ACP-like_sf"/>
</dbReference>
<dbReference type="SMART" id="SM00827">
    <property type="entry name" value="PKS_AT"/>
    <property type="match status" value="1"/>
</dbReference>
<evidence type="ECO:0000256" key="9">
    <source>
        <dbReference type="SAM" id="MobiDB-lite"/>
    </source>
</evidence>
<dbReference type="FunFam" id="2.30.38.10:FF:000001">
    <property type="entry name" value="Non-ribosomal peptide synthetase PvdI"/>
    <property type="match status" value="1"/>
</dbReference>
<dbReference type="SMART" id="SM00824">
    <property type="entry name" value="PKS_TE"/>
    <property type="match status" value="1"/>
</dbReference>
<dbReference type="InterPro" id="IPR025110">
    <property type="entry name" value="AMP-bd_C"/>
</dbReference>
<dbReference type="Gene3D" id="3.40.50.1820">
    <property type="entry name" value="alpha/beta hydrolase"/>
    <property type="match status" value="1"/>
</dbReference>
<keyword evidence="7" id="KW-0511">Multifunctional enzyme</keyword>
<dbReference type="PROSITE" id="PS50075">
    <property type="entry name" value="CARRIER"/>
    <property type="match status" value="2"/>
</dbReference>
<dbReference type="InterPro" id="IPR016039">
    <property type="entry name" value="Thiolase-like"/>
</dbReference>
<dbReference type="SMART" id="SM00823">
    <property type="entry name" value="PKS_PP"/>
    <property type="match status" value="2"/>
</dbReference>
<comment type="cofactor">
    <cofactor evidence="1">
        <name>pantetheine 4'-phosphate</name>
        <dbReference type="ChEBI" id="CHEBI:47942"/>
    </cofactor>
</comment>
<proteinExistence type="inferred from homology"/>
<dbReference type="Pfam" id="PF00975">
    <property type="entry name" value="Thioesterase"/>
    <property type="match status" value="1"/>
</dbReference>
<name>I1D2G5_9PSEU</name>
<dbReference type="Gene3D" id="3.30.559.10">
    <property type="entry name" value="Chloramphenicol acetyltransferase-like domain"/>
    <property type="match status" value="1"/>
</dbReference>
<dbReference type="Pfam" id="PF00109">
    <property type="entry name" value="ketoacyl-synt"/>
    <property type="match status" value="1"/>
</dbReference>
<dbReference type="SMART" id="SM00822">
    <property type="entry name" value="PKS_KR"/>
    <property type="match status" value="1"/>
</dbReference>
<dbReference type="InterPro" id="IPR049490">
    <property type="entry name" value="C883_1060-like_KR_N"/>
</dbReference>
<dbReference type="Gene3D" id="3.30.300.30">
    <property type="match status" value="1"/>
</dbReference>
<feature type="compositionally biased region" description="Basic and acidic residues" evidence="9">
    <location>
        <begin position="942"/>
        <end position="956"/>
    </location>
</feature>
<dbReference type="InterPro" id="IPR045851">
    <property type="entry name" value="AMP-bd_C_sf"/>
</dbReference>
<keyword evidence="3" id="KW-0597">Phosphoprotein</keyword>
<dbReference type="InterPro" id="IPR010071">
    <property type="entry name" value="AA_adenyl_dom"/>
</dbReference>
<dbReference type="SUPFAM" id="SSF53901">
    <property type="entry name" value="Thiolase-like"/>
    <property type="match status" value="1"/>
</dbReference>
<dbReference type="Pfam" id="PF00501">
    <property type="entry name" value="AMP-binding"/>
    <property type="match status" value="1"/>
</dbReference>
<dbReference type="InterPro" id="IPR029058">
    <property type="entry name" value="AB_hydrolase_fold"/>
</dbReference>
<dbReference type="FunFam" id="3.30.559.30:FF:000001">
    <property type="entry name" value="Non-ribosomal peptide synthetase"/>
    <property type="match status" value="1"/>
</dbReference>
<reference evidence="13" key="2">
    <citation type="submission" date="2012-01" db="EMBL/GenBank/DDBJ databases">
        <title>Noncontiguous Finished sequence of chromosome of Saccharomonospora glauca K62.</title>
        <authorList>
            <consortium name="US DOE Joint Genome Institute"/>
            <person name="Lucas S."/>
            <person name="Han J."/>
            <person name="Lapidus A."/>
            <person name="Cheng J.-F."/>
            <person name="Goodwin L."/>
            <person name="Pitluck S."/>
            <person name="Peters L."/>
            <person name="Mikhailova N."/>
            <person name="Held B."/>
            <person name="Detter J.C."/>
            <person name="Han C."/>
            <person name="Tapia R."/>
            <person name="Land M."/>
            <person name="Hauser L."/>
            <person name="Kyrpides N."/>
            <person name="Ivanova N."/>
            <person name="Pagani I."/>
            <person name="Brambilla E.-M."/>
            <person name="Klenk H.-P."/>
            <person name="Woyke T."/>
        </authorList>
    </citation>
    <scope>NUCLEOTIDE SEQUENCE [LARGE SCALE GENOMIC DNA]</scope>
    <source>
        <strain evidence="13">K62</strain>
    </source>
</reference>
<keyword evidence="6" id="KW-0443">Lipid metabolism</keyword>
<dbReference type="InterPro" id="IPR000873">
    <property type="entry name" value="AMP-dep_synth/lig_dom"/>
</dbReference>
<accession>I1D2G5</accession>
<dbReference type="Gene3D" id="3.40.47.10">
    <property type="match status" value="1"/>
</dbReference>
<dbReference type="Gene3D" id="3.30.70.3290">
    <property type="match status" value="2"/>
</dbReference>
<dbReference type="RefSeq" id="WP_005464516.1">
    <property type="nucleotide sequence ID" value="NZ_CM001484.1"/>
</dbReference>
<dbReference type="Pfam" id="PF21394">
    <property type="entry name" value="Beta-ketacyl_N"/>
    <property type="match status" value="1"/>
</dbReference>
<evidence type="ECO:0000256" key="6">
    <source>
        <dbReference type="ARBA" id="ARBA00023098"/>
    </source>
</evidence>
<dbReference type="InterPro" id="IPR014030">
    <property type="entry name" value="Ketoacyl_synth_N"/>
</dbReference>
<dbReference type="InterPro" id="IPR023213">
    <property type="entry name" value="CAT-like_dom_sf"/>
</dbReference>
<dbReference type="GO" id="GO:0008610">
    <property type="term" value="P:lipid biosynthetic process"/>
    <property type="evidence" value="ECO:0007669"/>
    <property type="project" value="UniProtKB-ARBA"/>
</dbReference>
<evidence type="ECO:0000256" key="5">
    <source>
        <dbReference type="ARBA" id="ARBA00022832"/>
    </source>
</evidence>
<dbReference type="FunFam" id="3.30.559.10:FF:000012">
    <property type="entry name" value="Non-ribosomal peptide synthetase"/>
    <property type="match status" value="1"/>
</dbReference>
<dbReference type="FunFam" id="3.40.47.10:FF:000042">
    <property type="entry name" value="Polyketide synthase Pks13"/>
    <property type="match status" value="1"/>
</dbReference>
<dbReference type="GO" id="GO:0031177">
    <property type="term" value="F:phosphopantetheine binding"/>
    <property type="evidence" value="ECO:0007669"/>
    <property type="project" value="InterPro"/>
</dbReference>
<keyword evidence="13" id="KW-1185">Reference proteome</keyword>
<dbReference type="NCBIfam" id="TIGR01733">
    <property type="entry name" value="AA-adenyl-dom"/>
    <property type="match status" value="1"/>
</dbReference>
<dbReference type="HOGENOM" id="CLU_227300_0_0_11"/>
<protein>
    <submittedName>
        <fullName evidence="12">Amino acid adenylation enzyme/thioester reductase family protein</fullName>
    </submittedName>
</protein>